<dbReference type="Pfam" id="PF25164">
    <property type="entry name" value="CoiA_N"/>
    <property type="match status" value="1"/>
</dbReference>
<evidence type="ECO:0000259" key="1">
    <source>
        <dbReference type="Pfam" id="PF06054"/>
    </source>
</evidence>
<evidence type="ECO:0000259" key="2">
    <source>
        <dbReference type="Pfam" id="PF25164"/>
    </source>
</evidence>
<evidence type="ECO:0000259" key="3">
    <source>
        <dbReference type="Pfam" id="PF25166"/>
    </source>
</evidence>
<evidence type="ECO:0000313" key="5">
    <source>
        <dbReference type="Proteomes" id="UP000204391"/>
    </source>
</evidence>
<dbReference type="InterPro" id="IPR010330">
    <property type="entry name" value="CoiA_nuc"/>
</dbReference>
<dbReference type="OrthoDB" id="3784230at2"/>
<feature type="domain" description="Competence protein CoiA nuclease-like" evidence="1">
    <location>
        <begin position="66"/>
        <end position="223"/>
    </location>
</feature>
<feature type="domain" description="Competence protein CoiA-like N-terminal" evidence="2">
    <location>
        <begin position="16"/>
        <end position="61"/>
    </location>
</feature>
<proteinExistence type="predicted"/>
<dbReference type="AlphaFoldDB" id="A0A221MFQ7"/>
<name>A0A221MFQ7_9BACI</name>
<feature type="domain" description="Competence protein CoiA C-terminal" evidence="3">
    <location>
        <begin position="234"/>
        <end position="371"/>
    </location>
</feature>
<gene>
    <name evidence="4" type="ORF">CFK40_16560</name>
</gene>
<evidence type="ECO:0000313" key="4">
    <source>
        <dbReference type="EMBL" id="ASN06513.1"/>
    </source>
</evidence>
<dbReference type="RefSeq" id="WP_089533511.1">
    <property type="nucleotide sequence ID" value="NZ_CP022437.1"/>
</dbReference>
<dbReference type="InterPro" id="IPR057252">
    <property type="entry name" value="CoiA_C"/>
</dbReference>
<dbReference type="PIRSF" id="PIRSF007487">
    <property type="entry name" value="Competence-induced_CoiA_bac"/>
    <property type="match status" value="1"/>
</dbReference>
<dbReference type="Proteomes" id="UP000204391">
    <property type="component" value="Chromosome"/>
</dbReference>
<dbReference type="EMBL" id="CP022437">
    <property type="protein sequence ID" value="ASN06513.1"/>
    <property type="molecule type" value="Genomic_DNA"/>
</dbReference>
<protein>
    <recommendedName>
        <fullName evidence="6">Competence protein CoiA</fullName>
    </recommendedName>
</protein>
<organism evidence="4 5">
    <name type="scientific">Virgibacillus necropolis</name>
    <dbReference type="NCBI Taxonomy" id="163877"/>
    <lineage>
        <taxon>Bacteria</taxon>
        <taxon>Bacillati</taxon>
        <taxon>Bacillota</taxon>
        <taxon>Bacilli</taxon>
        <taxon>Bacillales</taxon>
        <taxon>Bacillaceae</taxon>
        <taxon>Virgibacillus</taxon>
    </lineage>
</organism>
<dbReference type="InterPro" id="IPR021176">
    <property type="entry name" value="Competence-induced_CoiA"/>
</dbReference>
<keyword evidence="5" id="KW-1185">Reference proteome</keyword>
<dbReference type="InterPro" id="IPR057253">
    <property type="entry name" value="CoiA-like_N"/>
</dbReference>
<dbReference type="Pfam" id="PF06054">
    <property type="entry name" value="CoiA_nuc"/>
    <property type="match status" value="1"/>
</dbReference>
<reference evidence="4 5" key="1">
    <citation type="journal article" date="2003" name="Int. J. Syst. Evol. Microbiol.">
        <title>Virgibacillus carmonensis sp. nov., Virgibacillus necropolis sp. nov. and Virgibacillus picturae sp. nov., three novel species isolated from deteriorated mural paintings, transfer of the species of the genus salibacillus to Virgibacillus, as Virgibacillus marismortui comb. nov. and Virgibacillus salexigens comb. nov., and emended description of the genus Virgibacillus.</title>
        <authorList>
            <person name="Heyrman J."/>
            <person name="Logan N.A."/>
            <person name="Busse H.J."/>
            <person name="Balcaen A."/>
            <person name="Lebbe L."/>
            <person name="Rodriguez-Diaz M."/>
            <person name="Swings J."/>
            <person name="De Vos P."/>
        </authorList>
    </citation>
    <scope>NUCLEOTIDE SEQUENCE [LARGE SCALE GENOMIC DNA]</scope>
    <source>
        <strain evidence="4 5">LMG 19488</strain>
    </source>
</reference>
<dbReference type="Pfam" id="PF25166">
    <property type="entry name" value="CoiA_C"/>
    <property type="match status" value="1"/>
</dbReference>
<dbReference type="KEGG" id="vne:CFK40_16560"/>
<sequence>MLQAKSKTGKITTLVSLSKDEIRKARRGEFVCPVCNEPVLVKAGERTVAHFAHRSKLECASNDHGEGPYHEQGKLLLYNWLKQQGIDVELEKYLPEIKQRPDLFVTIKSRKVAIEYQCARVPIEIINRRNTGYMEAGITPIWILGAKHFHRLRQHHFKVDPFTLSFMHRFSADFPLTFYFFCPQTFQFIIIQHVHLISARLALGLFRFISLKDMTFSNMFFQQELHDKWLFELWKKEKMAFRLRQNNRLHGSELAWFNWLYEKGTHKEKLPSIVHLPVRGQHLMKTTLGNWQSRLCLDLLDPLPIGASFTLERSHRILRYQPRQHFSLDRGMDNPIYEYLILLKKLQVIDQIDSHLFKKIKEIHFHKNIESSLSEDARLMNQLIHCSTIV</sequence>
<accession>A0A221MFQ7</accession>
<evidence type="ECO:0008006" key="6">
    <source>
        <dbReference type="Google" id="ProtNLM"/>
    </source>
</evidence>